<evidence type="ECO:0000256" key="5">
    <source>
        <dbReference type="PROSITE-ProRule" id="PRU01248"/>
    </source>
</evidence>
<dbReference type="AlphaFoldDB" id="A0A402AEK9"/>
<evidence type="ECO:0000259" key="7">
    <source>
        <dbReference type="PROSITE" id="PS51900"/>
    </source>
</evidence>
<name>A0A402AEK9_9CHLR</name>
<dbReference type="GO" id="GO:0003677">
    <property type="term" value="F:DNA binding"/>
    <property type="evidence" value="ECO:0007669"/>
    <property type="project" value="UniProtKB-UniRule"/>
</dbReference>
<gene>
    <name evidence="8" type="primary">xerD_2</name>
    <name evidence="8" type="ORF">KDK_13500</name>
</gene>
<feature type="domain" description="Core-binding (CB)" evidence="7">
    <location>
        <begin position="1"/>
        <end position="100"/>
    </location>
</feature>
<evidence type="ECO:0000256" key="2">
    <source>
        <dbReference type="ARBA" id="ARBA00022908"/>
    </source>
</evidence>
<dbReference type="GO" id="GO:0015074">
    <property type="term" value="P:DNA integration"/>
    <property type="evidence" value="ECO:0007669"/>
    <property type="project" value="InterPro"/>
</dbReference>
<evidence type="ECO:0000256" key="4">
    <source>
        <dbReference type="ARBA" id="ARBA00023172"/>
    </source>
</evidence>
<reference evidence="9" key="1">
    <citation type="submission" date="2018-12" db="EMBL/GenBank/DDBJ databases">
        <title>Tengunoibacter tsumagoiensis gen. nov., sp. nov., Dictyobacter kobayashii sp. nov., D. alpinus sp. nov., and D. joshuensis sp. nov. and description of Dictyobacteraceae fam. nov. within the order Ktedonobacterales isolated from Tengu-no-mugimeshi.</title>
        <authorList>
            <person name="Wang C.M."/>
            <person name="Zheng Y."/>
            <person name="Sakai Y."/>
            <person name="Toyoda A."/>
            <person name="Minakuchi Y."/>
            <person name="Abe K."/>
            <person name="Yokota A."/>
            <person name="Yabe S."/>
        </authorList>
    </citation>
    <scope>NUCLEOTIDE SEQUENCE [LARGE SCALE GENOMIC DNA]</scope>
    <source>
        <strain evidence="9">Uno11</strain>
    </source>
</reference>
<dbReference type="InterPro" id="IPR044068">
    <property type="entry name" value="CB"/>
</dbReference>
<evidence type="ECO:0000256" key="3">
    <source>
        <dbReference type="ARBA" id="ARBA00023125"/>
    </source>
</evidence>
<comment type="similarity">
    <text evidence="1">Belongs to the 'phage' integrase family.</text>
</comment>
<dbReference type="Pfam" id="PF02899">
    <property type="entry name" value="Phage_int_SAM_1"/>
    <property type="match status" value="1"/>
</dbReference>
<keyword evidence="3 5" id="KW-0238">DNA-binding</keyword>
<dbReference type="PROSITE" id="PS51898">
    <property type="entry name" value="TYR_RECOMBINASE"/>
    <property type="match status" value="1"/>
</dbReference>
<sequence length="322" mass="37011">MKITEAINGYIIDCRTRGRSNRTIEWYQQKLTFFANWLAEEEGIIRLHEITTTHLRSFVLHVQEAPIGKKVTDNDEKSPVSPLTVKGYVQVIKGFCSWCVEEELLEKNPASRLKLPSVPDYIIPTFSAEHIKAMLGACDTSTPLGFRDFTIILVLLETGIRVSELCGLRLQDVYEDHIRVFGKGRKEREVGVAPGVSKFLWKYIHQYRKAAENAEHLVFVNRHGNPLTRSGIEQFLVELKKKAGITGVRVSAHTFRHTFARIYLEQGGEIYKFSRLMGHSSVEITEEYLKDFDSRSARKEQHRFSAVSAMELLRKKKHKHSH</sequence>
<dbReference type="Gene3D" id="1.10.150.130">
    <property type="match status" value="1"/>
</dbReference>
<dbReference type="GO" id="GO:0006310">
    <property type="term" value="P:DNA recombination"/>
    <property type="evidence" value="ECO:0007669"/>
    <property type="project" value="UniProtKB-KW"/>
</dbReference>
<dbReference type="Proteomes" id="UP000287188">
    <property type="component" value="Unassembled WGS sequence"/>
</dbReference>
<dbReference type="Gene3D" id="1.10.443.10">
    <property type="entry name" value="Intergrase catalytic core"/>
    <property type="match status" value="1"/>
</dbReference>
<proteinExistence type="inferred from homology"/>
<dbReference type="InterPro" id="IPR011010">
    <property type="entry name" value="DNA_brk_join_enz"/>
</dbReference>
<dbReference type="PANTHER" id="PTHR30349">
    <property type="entry name" value="PHAGE INTEGRASE-RELATED"/>
    <property type="match status" value="1"/>
</dbReference>
<dbReference type="Pfam" id="PF00589">
    <property type="entry name" value="Phage_integrase"/>
    <property type="match status" value="1"/>
</dbReference>
<dbReference type="OrthoDB" id="143794at2"/>
<dbReference type="InterPro" id="IPR013762">
    <property type="entry name" value="Integrase-like_cat_sf"/>
</dbReference>
<dbReference type="InterPro" id="IPR010998">
    <property type="entry name" value="Integrase_recombinase_N"/>
</dbReference>
<comment type="caution">
    <text evidence="8">The sequence shown here is derived from an EMBL/GenBank/DDBJ whole genome shotgun (WGS) entry which is preliminary data.</text>
</comment>
<protein>
    <submittedName>
        <fullName evidence="8">Tyrosine recombinase XerD</fullName>
    </submittedName>
</protein>
<evidence type="ECO:0000259" key="6">
    <source>
        <dbReference type="PROSITE" id="PS51898"/>
    </source>
</evidence>
<keyword evidence="2" id="KW-0229">DNA integration</keyword>
<dbReference type="EMBL" id="BIFS01000001">
    <property type="protein sequence ID" value="GCE17550.1"/>
    <property type="molecule type" value="Genomic_DNA"/>
</dbReference>
<accession>A0A402AEK9</accession>
<dbReference type="RefSeq" id="WP_126549216.1">
    <property type="nucleotide sequence ID" value="NZ_BIFS01000001.1"/>
</dbReference>
<dbReference type="InterPro" id="IPR004107">
    <property type="entry name" value="Integrase_SAM-like_N"/>
</dbReference>
<evidence type="ECO:0000313" key="8">
    <source>
        <dbReference type="EMBL" id="GCE17550.1"/>
    </source>
</evidence>
<dbReference type="SUPFAM" id="SSF56349">
    <property type="entry name" value="DNA breaking-rejoining enzymes"/>
    <property type="match status" value="1"/>
</dbReference>
<dbReference type="PANTHER" id="PTHR30349:SF41">
    <property type="entry name" value="INTEGRASE_RECOMBINASE PROTEIN MJ0367-RELATED"/>
    <property type="match status" value="1"/>
</dbReference>
<evidence type="ECO:0000256" key="1">
    <source>
        <dbReference type="ARBA" id="ARBA00008857"/>
    </source>
</evidence>
<organism evidence="8 9">
    <name type="scientific">Dictyobacter kobayashii</name>
    <dbReference type="NCBI Taxonomy" id="2014872"/>
    <lineage>
        <taxon>Bacteria</taxon>
        <taxon>Bacillati</taxon>
        <taxon>Chloroflexota</taxon>
        <taxon>Ktedonobacteria</taxon>
        <taxon>Ktedonobacterales</taxon>
        <taxon>Dictyobacteraceae</taxon>
        <taxon>Dictyobacter</taxon>
    </lineage>
</organism>
<dbReference type="PROSITE" id="PS51900">
    <property type="entry name" value="CB"/>
    <property type="match status" value="1"/>
</dbReference>
<keyword evidence="9" id="KW-1185">Reference proteome</keyword>
<dbReference type="InterPro" id="IPR050090">
    <property type="entry name" value="Tyrosine_recombinase_XerCD"/>
</dbReference>
<dbReference type="InterPro" id="IPR002104">
    <property type="entry name" value="Integrase_catalytic"/>
</dbReference>
<keyword evidence="4" id="KW-0233">DNA recombination</keyword>
<evidence type="ECO:0000313" key="9">
    <source>
        <dbReference type="Proteomes" id="UP000287188"/>
    </source>
</evidence>
<feature type="domain" description="Tyr recombinase" evidence="6">
    <location>
        <begin position="121"/>
        <end position="303"/>
    </location>
</feature>